<evidence type="ECO:0000313" key="3">
    <source>
        <dbReference type="EMBL" id="KAK7738265.1"/>
    </source>
</evidence>
<dbReference type="EMBL" id="JAKNSF020000006">
    <property type="protein sequence ID" value="KAK7738265.1"/>
    <property type="molecule type" value="Genomic_DNA"/>
</dbReference>
<gene>
    <name evidence="3" type="ORF">SLS63_002600</name>
</gene>
<dbReference type="InterPro" id="IPR036188">
    <property type="entry name" value="FAD/NAD-bd_sf"/>
</dbReference>
<dbReference type="SUPFAM" id="SSF54373">
    <property type="entry name" value="FAD-linked reductases, C-terminal domain"/>
    <property type="match status" value="1"/>
</dbReference>
<sequence length="527" mass="57683">MAKVGNEGWNFETLAPYFRKFAKTHPPSRVASDTCRMEGHYDPEISSSESGPLAISVGEGFGPNNSAWMDAFEELGLKMTADPRNGSAVGAFQQGATIDPVTKTRASSASAYLTEEVRVRPNLSILTDTLVSQVILSKSDDCTSQTVATGVEIRSGNGIKRTIHSRIEVVLAAGALQTPQILELSGIGDREVLTKQGVPVIIENENVGCNLQDHPIVCESFEVADGVMSGDILRDPDLLKAIVAQYQSSQDGPLGQSIISSAYVPSMLSYFDYKLKDSVLTIYCAVADSSGVLTMEARSKFFETNTETNPHVTSSQCSELDRQVIRNVLETTNEPTYQLMLFPTQLTIPENPQNVSDYITPSEPENYITVMVFLNHPFSRGTCHITSPCVEDKPVWDPRYNSEKIDMELLASGVQFVEKLIGTEKFSSILKPNGKRLQNHVHDLESARDVVRSRQISVFHLSGSASMRPQGAGGVVDTRLRVYGVKNLRIVDASVFPLEPSGNIQTTVYAVAERAADILKEDRLKAK</sequence>
<dbReference type="PANTHER" id="PTHR11552">
    <property type="entry name" value="GLUCOSE-METHANOL-CHOLINE GMC OXIDOREDUCTASE"/>
    <property type="match status" value="1"/>
</dbReference>
<accession>A0ABR1PJN0</accession>
<keyword evidence="4" id="KW-1185">Reference proteome</keyword>
<dbReference type="Proteomes" id="UP001430848">
    <property type="component" value="Unassembled WGS sequence"/>
</dbReference>
<dbReference type="Pfam" id="PF05199">
    <property type="entry name" value="GMC_oxred_C"/>
    <property type="match status" value="1"/>
</dbReference>
<dbReference type="Pfam" id="PF00732">
    <property type="entry name" value="GMC_oxred_N"/>
    <property type="match status" value="1"/>
</dbReference>
<dbReference type="SUPFAM" id="SSF51905">
    <property type="entry name" value="FAD/NAD(P)-binding domain"/>
    <property type="match status" value="1"/>
</dbReference>
<name>A0ABR1PJN0_DIAER</name>
<proteinExistence type="inferred from homology"/>
<dbReference type="Gene3D" id="3.30.560.10">
    <property type="entry name" value="Glucose Oxidase, domain 3"/>
    <property type="match status" value="2"/>
</dbReference>
<comment type="caution">
    <text evidence="3">The sequence shown here is derived from an EMBL/GenBank/DDBJ whole genome shotgun (WGS) entry which is preliminary data.</text>
</comment>
<dbReference type="PROSITE" id="PS00624">
    <property type="entry name" value="GMC_OXRED_2"/>
    <property type="match status" value="1"/>
</dbReference>
<dbReference type="PIRSF" id="PIRSF000137">
    <property type="entry name" value="Alcohol_oxidase"/>
    <property type="match status" value="1"/>
</dbReference>
<evidence type="ECO:0000313" key="4">
    <source>
        <dbReference type="Proteomes" id="UP001430848"/>
    </source>
</evidence>
<organism evidence="3 4">
    <name type="scientific">Diaporthe eres</name>
    <name type="common">Phomopsis oblonga</name>
    <dbReference type="NCBI Taxonomy" id="83184"/>
    <lineage>
        <taxon>Eukaryota</taxon>
        <taxon>Fungi</taxon>
        <taxon>Dikarya</taxon>
        <taxon>Ascomycota</taxon>
        <taxon>Pezizomycotina</taxon>
        <taxon>Sordariomycetes</taxon>
        <taxon>Sordariomycetidae</taxon>
        <taxon>Diaporthales</taxon>
        <taxon>Diaporthaceae</taxon>
        <taxon>Diaporthe</taxon>
        <taxon>Diaporthe eres species complex</taxon>
    </lineage>
</organism>
<reference evidence="3 4" key="1">
    <citation type="submission" date="2024-02" db="EMBL/GenBank/DDBJ databases">
        <title>De novo assembly and annotation of 12 fungi associated with fruit tree decline syndrome in Ontario, Canada.</title>
        <authorList>
            <person name="Sulman M."/>
            <person name="Ellouze W."/>
            <person name="Ilyukhin E."/>
        </authorList>
    </citation>
    <scope>NUCLEOTIDE SEQUENCE [LARGE SCALE GENOMIC DNA]</scope>
    <source>
        <strain evidence="3 4">M169</strain>
    </source>
</reference>
<protein>
    <recommendedName>
        <fullName evidence="2">Glucose-methanol-choline oxidoreductase N-terminal domain-containing protein</fullName>
    </recommendedName>
</protein>
<evidence type="ECO:0000259" key="2">
    <source>
        <dbReference type="PROSITE" id="PS00624"/>
    </source>
</evidence>
<dbReference type="InterPro" id="IPR000172">
    <property type="entry name" value="GMC_OxRdtase_N"/>
</dbReference>
<evidence type="ECO:0000256" key="1">
    <source>
        <dbReference type="ARBA" id="ARBA00010790"/>
    </source>
</evidence>
<comment type="similarity">
    <text evidence="1">Belongs to the GMC oxidoreductase family.</text>
</comment>
<dbReference type="PANTHER" id="PTHR11552:SF210">
    <property type="entry name" value="GLUCOSE-METHANOL-CHOLINE OXIDOREDUCTASE N-TERMINAL DOMAIN-CONTAINING PROTEIN-RELATED"/>
    <property type="match status" value="1"/>
</dbReference>
<feature type="domain" description="Glucose-methanol-choline oxidoreductase N-terminal" evidence="2">
    <location>
        <begin position="174"/>
        <end position="188"/>
    </location>
</feature>
<dbReference type="InterPro" id="IPR007867">
    <property type="entry name" value="GMC_OxRtase_C"/>
</dbReference>
<dbReference type="InterPro" id="IPR012132">
    <property type="entry name" value="GMC_OxRdtase"/>
</dbReference>
<dbReference type="Gene3D" id="3.50.50.60">
    <property type="entry name" value="FAD/NAD(P)-binding domain"/>
    <property type="match status" value="2"/>
</dbReference>